<evidence type="ECO:0000313" key="1">
    <source>
        <dbReference type="EMBL" id="BAU73766.1"/>
    </source>
</evidence>
<gene>
    <name evidence="1" type="ORF">KF707C_20780</name>
</gene>
<dbReference type="AlphaFoldDB" id="A0AAD1FF13"/>
<accession>A0AAD1FF13</accession>
<reference evidence="1 2" key="2">
    <citation type="journal article" date="2017" name="Int. J. Syst. Evol. Microbiol.">
        <title>Pseudomonas furukawaii sp. nov., a polychlorinated biphenyl-degrading bacterium isolated from biphenyl-contaminated soil in Japan.</title>
        <authorList>
            <person name="Kimura N."/>
            <person name="Watanabe T."/>
            <person name="Suenaga H."/>
            <person name="Fujihara H."/>
            <person name="Futagami T."/>
            <person name="Goto M."/>
            <person name="Hanada S."/>
            <person name="Hirose J."/>
        </authorList>
    </citation>
    <scope>NUCLEOTIDE SEQUENCE [LARGE SCALE GENOMIC DNA]</scope>
    <source>
        <strain evidence="2">DSM 10086 / NBRC 110670 / KF707</strain>
    </source>
</reference>
<organism evidence="1 2">
    <name type="scientific">Metapseudomonas furukawaii</name>
    <name type="common">Pseudomonas furukawaii</name>
    <dbReference type="NCBI Taxonomy" id="1149133"/>
    <lineage>
        <taxon>Bacteria</taxon>
        <taxon>Pseudomonadati</taxon>
        <taxon>Pseudomonadota</taxon>
        <taxon>Gammaproteobacteria</taxon>
        <taxon>Pseudomonadales</taxon>
        <taxon>Pseudomonadaceae</taxon>
        <taxon>Metapseudomonas</taxon>
    </lineage>
</organism>
<name>A0AAD1FF13_METFU</name>
<sequence length="41" mass="4177">MFALIGTIVGELVAGAGGLGSARRRSDASLGSFAQDRPGKW</sequence>
<keyword evidence="2" id="KW-1185">Reference proteome</keyword>
<protein>
    <submittedName>
        <fullName evidence="1">Uncharacterized protein</fullName>
    </submittedName>
</protein>
<dbReference type="KEGG" id="pfuw:KF707C_20780"/>
<dbReference type="Proteomes" id="UP000218554">
    <property type="component" value="Chromosome"/>
</dbReference>
<reference evidence="2" key="1">
    <citation type="submission" date="2015-05" db="EMBL/GenBank/DDBJ databases">
        <title>Draft genome sequencing of a biphenyl-degrading bacterium, Pseudomonas balearica KF707 (=NBRC110670).</title>
        <authorList>
            <person name="Kimura N."/>
            <person name="Hirose J."/>
            <person name="Watanabe T."/>
            <person name="Suenaga H."/>
            <person name="Fujihara H."/>
            <person name="Noguchi M."/>
            <person name="Hashimoto M."/>
            <person name="Shimodaira J."/>
            <person name="Tsuchikane K."/>
            <person name="Hosoyama A."/>
            <person name="Yamazoe A."/>
            <person name="Fujita N."/>
            <person name="Furukawa K."/>
        </authorList>
    </citation>
    <scope>NUCLEOTIDE SEQUENCE [LARGE SCALE GENOMIC DNA]</scope>
    <source>
        <strain evidence="2">DSM 10086 / NBRC 110670 / KF707</strain>
    </source>
</reference>
<evidence type="ECO:0000313" key="2">
    <source>
        <dbReference type="Proteomes" id="UP000218554"/>
    </source>
</evidence>
<dbReference type="EMBL" id="AP014862">
    <property type="protein sequence ID" value="BAU73766.1"/>
    <property type="molecule type" value="Genomic_DNA"/>
</dbReference>
<proteinExistence type="predicted"/>